<feature type="compositionally biased region" description="Polar residues" evidence="1">
    <location>
        <begin position="136"/>
        <end position="146"/>
    </location>
</feature>
<proteinExistence type="predicted"/>
<evidence type="ECO:0000313" key="2">
    <source>
        <dbReference type="EMBL" id="KAJ3995264.1"/>
    </source>
</evidence>
<organism evidence="2 3">
    <name type="scientific">Lentinula boryana</name>
    <dbReference type="NCBI Taxonomy" id="40481"/>
    <lineage>
        <taxon>Eukaryota</taxon>
        <taxon>Fungi</taxon>
        <taxon>Dikarya</taxon>
        <taxon>Basidiomycota</taxon>
        <taxon>Agaricomycotina</taxon>
        <taxon>Agaricomycetes</taxon>
        <taxon>Agaricomycetidae</taxon>
        <taxon>Agaricales</taxon>
        <taxon>Marasmiineae</taxon>
        <taxon>Omphalotaceae</taxon>
        <taxon>Lentinula</taxon>
    </lineage>
</organism>
<comment type="caution">
    <text evidence="2">The sequence shown here is derived from an EMBL/GenBank/DDBJ whole genome shotgun (WGS) entry which is preliminary data.</text>
</comment>
<protein>
    <submittedName>
        <fullName evidence="2">Uncharacterized protein</fullName>
    </submittedName>
</protein>
<evidence type="ECO:0000313" key="3">
    <source>
        <dbReference type="Proteomes" id="UP001163828"/>
    </source>
</evidence>
<evidence type="ECO:0000256" key="1">
    <source>
        <dbReference type="SAM" id="MobiDB-lite"/>
    </source>
</evidence>
<name>A0ABQ8Q9V5_9AGAR</name>
<keyword evidence="3" id="KW-1185">Reference proteome</keyword>
<dbReference type="EMBL" id="MU790661">
    <property type="protein sequence ID" value="KAJ3995264.1"/>
    <property type="molecule type" value="Genomic_DNA"/>
</dbReference>
<reference evidence="2" key="1">
    <citation type="submission" date="2022-08" db="EMBL/GenBank/DDBJ databases">
        <authorList>
            <consortium name="DOE Joint Genome Institute"/>
            <person name="Min B."/>
            <person name="Riley R."/>
            <person name="Sierra-Patev S."/>
            <person name="Naranjo-Ortiz M."/>
            <person name="Looney B."/>
            <person name="Konkel Z."/>
            <person name="Slot J.C."/>
            <person name="Sakamoto Y."/>
            <person name="Steenwyk J.L."/>
            <person name="Rokas A."/>
            <person name="Carro J."/>
            <person name="Camarero S."/>
            <person name="Ferreira P."/>
            <person name="Molpeceres G."/>
            <person name="Ruiz-Duenas F.J."/>
            <person name="Serrano A."/>
            <person name="Henrissat B."/>
            <person name="Drula E."/>
            <person name="Hughes K.W."/>
            <person name="Mata J.L."/>
            <person name="Ishikawa N.K."/>
            <person name="Vargas-Isla R."/>
            <person name="Ushijima S."/>
            <person name="Smith C.A."/>
            <person name="Ahrendt S."/>
            <person name="Andreopoulos W."/>
            <person name="He G."/>
            <person name="Labutti K."/>
            <person name="Lipzen A."/>
            <person name="Ng V."/>
            <person name="Sandor L."/>
            <person name="Barry K."/>
            <person name="Martinez A.T."/>
            <person name="Xiao Y."/>
            <person name="Gibbons J.G."/>
            <person name="Terashima K."/>
            <person name="Hibbett D.S."/>
            <person name="Grigoriev I.V."/>
        </authorList>
    </citation>
    <scope>NUCLEOTIDE SEQUENCE</scope>
    <source>
        <strain evidence="2">TFB10827</strain>
    </source>
</reference>
<gene>
    <name evidence="2" type="ORF">F5050DRAFT_1808827</name>
</gene>
<feature type="region of interest" description="Disordered" evidence="1">
    <location>
        <begin position="45"/>
        <end position="146"/>
    </location>
</feature>
<feature type="compositionally biased region" description="Low complexity" evidence="1">
    <location>
        <begin position="88"/>
        <end position="126"/>
    </location>
</feature>
<sequence length="146" mass="16550">MPQFWAPNPHPTRILSSLFLFPIHNMIRGPIFLKLQQLKRNLENHQTDNARRFQPQPQPYNNYSHDSRYGVYSSEHSSTTPTPIPMASYSSAYPHHYHSVSSGGPPQPIVPSSSPSISSSSPSQSPIQDFHEPEFESSTFNCTELR</sequence>
<dbReference type="Proteomes" id="UP001163828">
    <property type="component" value="Unassembled WGS sequence"/>
</dbReference>
<accession>A0ABQ8Q9V5</accession>